<feature type="signal peptide" evidence="1">
    <location>
        <begin position="1"/>
        <end position="27"/>
    </location>
</feature>
<keyword evidence="1" id="KW-0732">Signal</keyword>
<evidence type="ECO:0000313" key="2">
    <source>
        <dbReference type="EMBL" id="MXU89776.1"/>
    </source>
</evidence>
<dbReference type="AlphaFoldDB" id="A0A6B0UJE0"/>
<feature type="chain" id="PRO_5025622040" evidence="1">
    <location>
        <begin position="28"/>
        <end position="110"/>
    </location>
</feature>
<reference evidence="2" key="1">
    <citation type="submission" date="2019-12" db="EMBL/GenBank/DDBJ databases">
        <title>An insight into the sialome of adult female Ixodes ricinus ticks feeding for 6 days.</title>
        <authorList>
            <person name="Perner J."/>
            <person name="Ribeiro J.M.C."/>
        </authorList>
    </citation>
    <scope>NUCLEOTIDE SEQUENCE</scope>
    <source>
        <strain evidence="2">Semi-engorged</strain>
        <tissue evidence="2">Salivary glands</tissue>
    </source>
</reference>
<evidence type="ECO:0000256" key="1">
    <source>
        <dbReference type="SAM" id="SignalP"/>
    </source>
</evidence>
<accession>A0A6B0UJE0</accession>
<name>A0A6B0UJE0_IXORI</name>
<organism evidence="2">
    <name type="scientific">Ixodes ricinus</name>
    <name type="common">Common tick</name>
    <name type="synonym">Acarus ricinus</name>
    <dbReference type="NCBI Taxonomy" id="34613"/>
    <lineage>
        <taxon>Eukaryota</taxon>
        <taxon>Metazoa</taxon>
        <taxon>Ecdysozoa</taxon>
        <taxon>Arthropoda</taxon>
        <taxon>Chelicerata</taxon>
        <taxon>Arachnida</taxon>
        <taxon>Acari</taxon>
        <taxon>Parasitiformes</taxon>
        <taxon>Ixodida</taxon>
        <taxon>Ixodoidea</taxon>
        <taxon>Ixodidae</taxon>
        <taxon>Ixodinae</taxon>
        <taxon>Ixodes</taxon>
    </lineage>
</organism>
<sequence>MSSADGAICRLTEGLLLLAPLLPTASALPPPVHTALRICWQASESSGIGSSFSRLKMMRAILAGWGTEGGRLGRSPALLSRFQGALLVLVDAMLASEDCGLKTDKSRYGA</sequence>
<proteinExistence type="predicted"/>
<dbReference type="EMBL" id="GIFC01007693">
    <property type="protein sequence ID" value="MXU89776.1"/>
    <property type="molecule type" value="Transcribed_RNA"/>
</dbReference>
<protein>
    <submittedName>
        <fullName evidence="2">Putative secreted protein</fullName>
    </submittedName>
</protein>